<dbReference type="AlphaFoldDB" id="L0H1Y1"/>
<keyword evidence="10" id="KW-1185">Reference proteome</keyword>
<comment type="subcellular location">
    <subcellularLocation>
        <location evidence="1">Cell membrane</location>
        <topology evidence="1">Single-pass membrane protein</topology>
    </subcellularLocation>
    <subcellularLocation>
        <location evidence="7">Cell membrane</location>
        <topology evidence="7">Single-pass type II membrane protein</topology>
    </subcellularLocation>
</comment>
<dbReference type="STRING" id="765912.Thimo_3377"/>
<dbReference type="Gene3D" id="3.30.420.270">
    <property type="match status" value="1"/>
</dbReference>
<evidence type="ECO:0000256" key="4">
    <source>
        <dbReference type="ARBA" id="ARBA00022692"/>
    </source>
</evidence>
<dbReference type="eggNOG" id="COG0848">
    <property type="taxonomic scope" value="Bacteria"/>
</dbReference>
<dbReference type="GO" id="GO:0005886">
    <property type="term" value="C:plasma membrane"/>
    <property type="evidence" value="ECO:0007669"/>
    <property type="project" value="UniProtKB-SubCell"/>
</dbReference>
<dbReference type="PATRIC" id="fig|765912.4.peg.3310"/>
<keyword evidence="7" id="KW-0653">Protein transport</keyword>
<evidence type="ECO:0000256" key="5">
    <source>
        <dbReference type="ARBA" id="ARBA00022989"/>
    </source>
</evidence>
<dbReference type="KEGG" id="tmb:Thimo_3377"/>
<evidence type="ECO:0000313" key="10">
    <source>
        <dbReference type="Proteomes" id="UP000010816"/>
    </source>
</evidence>
<feature type="transmembrane region" description="Helical" evidence="8">
    <location>
        <begin position="12"/>
        <end position="31"/>
    </location>
</feature>
<evidence type="ECO:0000256" key="6">
    <source>
        <dbReference type="ARBA" id="ARBA00023136"/>
    </source>
</evidence>
<name>L0H1Y1_9GAMM</name>
<reference evidence="9 10" key="1">
    <citation type="submission" date="2011-09" db="EMBL/GenBank/DDBJ databases">
        <title>Complete sequence of chromosome of Thioflavicoccus mobilis 8321.</title>
        <authorList>
            <consortium name="US DOE Joint Genome Institute"/>
            <person name="Lucas S."/>
            <person name="Han J."/>
            <person name="Lapidus A."/>
            <person name="Cheng J.-F."/>
            <person name="Goodwin L."/>
            <person name="Pitluck S."/>
            <person name="Peters L."/>
            <person name="Ovchinnikova G."/>
            <person name="Lu M."/>
            <person name="Detter J.C."/>
            <person name="Han C."/>
            <person name="Tapia R."/>
            <person name="Land M."/>
            <person name="Hauser L."/>
            <person name="Kyrpides N."/>
            <person name="Ivanova N."/>
            <person name="Pagani I."/>
            <person name="Vogl K."/>
            <person name="Liu Z."/>
            <person name="Imhoff J."/>
            <person name="Thiel V."/>
            <person name="Frigaard N.-U."/>
            <person name="Bryant D."/>
            <person name="Woyke T."/>
        </authorList>
    </citation>
    <scope>NUCLEOTIDE SEQUENCE [LARGE SCALE GENOMIC DNA]</scope>
    <source>
        <strain evidence="9 10">8321</strain>
    </source>
</reference>
<evidence type="ECO:0000256" key="8">
    <source>
        <dbReference type="SAM" id="Phobius"/>
    </source>
</evidence>
<keyword evidence="3" id="KW-1003">Cell membrane</keyword>
<dbReference type="PANTHER" id="PTHR30558:SF3">
    <property type="entry name" value="BIOPOLYMER TRANSPORT PROTEIN EXBD-RELATED"/>
    <property type="match status" value="1"/>
</dbReference>
<protein>
    <submittedName>
        <fullName evidence="9">Biopolymer transport protein</fullName>
    </submittedName>
</protein>
<keyword evidence="6 8" id="KW-0472">Membrane</keyword>
<sequence>MNLRPRRSDTPEINMAPLIDVVFLLLIFFMATTTFKDDTRLAIELPQAQGEPAPAEEAQRLRIAIDRDGRFSVDEQAVVDERPATLRRALIGAVGERRDLPVLIEADAQTPHQAVMTAMDVAGQLGLVHIQFAATTLKSAERPPER</sequence>
<dbReference type="GO" id="GO:0022857">
    <property type="term" value="F:transmembrane transporter activity"/>
    <property type="evidence" value="ECO:0007669"/>
    <property type="project" value="InterPro"/>
</dbReference>
<evidence type="ECO:0000256" key="7">
    <source>
        <dbReference type="RuleBase" id="RU003879"/>
    </source>
</evidence>
<proteinExistence type="inferred from homology"/>
<comment type="similarity">
    <text evidence="2 7">Belongs to the ExbD/TolR family.</text>
</comment>
<dbReference type="Pfam" id="PF02472">
    <property type="entry name" value="ExbD"/>
    <property type="match status" value="1"/>
</dbReference>
<dbReference type="Proteomes" id="UP000010816">
    <property type="component" value="Chromosome"/>
</dbReference>
<dbReference type="GO" id="GO:0015031">
    <property type="term" value="P:protein transport"/>
    <property type="evidence" value="ECO:0007669"/>
    <property type="project" value="UniProtKB-KW"/>
</dbReference>
<gene>
    <name evidence="9" type="ORF">Thimo_3377</name>
</gene>
<accession>L0H1Y1</accession>
<keyword evidence="4 7" id="KW-0812">Transmembrane</keyword>
<evidence type="ECO:0000256" key="3">
    <source>
        <dbReference type="ARBA" id="ARBA00022475"/>
    </source>
</evidence>
<dbReference type="OrthoDB" id="9793581at2"/>
<dbReference type="PANTHER" id="PTHR30558">
    <property type="entry name" value="EXBD MEMBRANE COMPONENT OF PMF-DRIVEN MACROMOLECULE IMPORT SYSTEM"/>
    <property type="match status" value="1"/>
</dbReference>
<dbReference type="RefSeq" id="WP_015282174.1">
    <property type="nucleotide sequence ID" value="NC_019940.1"/>
</dbReference>
<dbReference type="HOGENOM" id="CLU_085305_3_3_6"/>
<evidence type="ECO:0000256" key="2">
    <source>
        <dbReference type="ARBA" id="ARBA00005811"/>
    </source>
</evidence>
<keyword evidence="5 8" id="KW-1133">Transmembrane helix</keyword>
<evidence type="ECO:0000256" key="1">
    <source>
        <dbReference type="ARBA" id="ARBA00004162"/>
    </source>
</evidence>
<organism evidence="9 10">
    <name type="scientific">Thioflavicoccus mobilis 8321</name>
    <dbReference type="NCBI Taxonomy" id="765912"/>
    <lineage>
        <taxon>Bacteria</taxon>
        <taxon>Pseudomonadati</taxon>
        <taxon>Pseudomonadota</taxon>
        <taxon>Gammaproteobacteria</taxon>
        <taxon>Chromatiales</taxon>
        <taxon>Chromatiaceae</taxon>
        <taxon>Thioflavicoccus</taxon>
    </lineage>
</organism>
<dbReference type="InterPro" id="IPR003400">
    <property type="entry name" value="ExbD"/>
</dbReference>
<dbReference type="EMBL" id="CP003051">
    <property type="protein sequence ID" value="AGA92047.1"/>
    <property type="molecule type" value="Genomic_DNA"/>
</dbReference>
<keyword evidence="7" id="KW-0813">Transport</keyword>
<evidence type="ECO:0000313" key="9">
    <source>
        <dbReference type="EMBL" id="AGA92047.1"/>
    </source>
</evidence>